<evidence type="ECO:0000256" key="6">
    <source>
        <dbReference type="ARBA" id="ARBA00012252"/>
    </source>
</evidence>
<dbReference type="InterPro" id="IPR012886">
    <property type="entry name" value="Formiminotransferase_N"/>
</dbReference>
<dbReference type="GO" id="GO:0005814">
    <property type="term" value="C:centriole"/>
    <property type="evidence" value="ECO:0007669"/>
    <property type="project" value="UniProtKB-SubCell"/>
</dbReference>
<evidence type="ECO:0000313" key="24">
    <source>
        <dbReference type="Proteomes" id="UP000595564"/>
    </source>
</evidence>
<keyword evidence="12" id="KW-0290">Folate-binding</keyword>
<dbReference type="InterPro" id="IPR036178">
    <property type="entry name" value="Formintransfe-cycloase-like_sf"/>
</dbReference>
<evidence type="ECO:0000256" key="19">
    <source>
        <dbReference type="ARBA" id="ARBA00030029"/>
    </source>
</evidence>
<dbReference type="InterPro" id="IPR004227">
    <property type="entry name" value="Formiminotransferase_cat"/>
</dbReference>
<protein>
    <recommendedName>
        <fullName evidence="8">Formimidoyltransferase-cyclodeaminase</fullName>
        <ecNumber evidence="6">2.1.2.5</ecNumber>
        <ecNumber evidence="7">4.3.1.4</ecNumber>
    </recommendedName>
    <alternativeName>
        <fullName evidence="19">Formiminotransferase-cyclodeaminase</fullName>
    </alternativeName>
</protein>
<dbReference type="Pfam" id="PF02971">
    <property type="entry name" value="FTCD"/>
    <property type="match status" value="1"/>
</dbReference>
<comment type="function">
    <text evidence="17">Folate-dependent enzyme, that displays both transferase and deaminase activity. Serves to channel one-carbon units from formiminoglutamate to the folate pool.</text>
</comment>
<dbReference type="NCBIfam" id="TIGR02024">
    <property type="entry name" value="FtcD"/>
    <property type="match status" value="1"/>
</dbReference>
<dbReference type="Pfam" id="PF04961">
    <property type="entry name" value="FTCD_C"/>
    <property type="match status" value="1"/>
</dbReference>
<dbReference type="SUPFAM" id="SSF101262">
    <property type="entry name" value="Methenyltetrahydrofolate cyclohydrolase-like"/>
    <property type="match status" value="1"/>
</dbReference>
<dbReference type="Gene3D" id="3.30.70.670">
    <property type="entry name" value="Formiminotransferase, C-terminal subdomain"/>
    <property type="match status" value="1"/>
</dbReference>
<gene>
    <name evidence="23" type="ORF">TTHT_2091</name>
</gene>
<evidence type="ECO:0000256" key="3">
    <source>
        <dbReference type="ARBA" id="ARBA00005082"/>
    </source>
</evidence>
<comment type="subcellular location">
    <subcellularLocation>
        <location evidence="1">Cytoplasm</location>
        <location evidence="1">Cytoskeleton</location>
        <location evidence="1">Microtubule organizing center</location>
        <location evidence="1">Centrosome</location>
        <location evidence="1">Centriole</location>
    </subcellularLocation>
    <subcellularLocation>
        <location evidence="2">Golgi apparatus</location>
    </subcellularLocation>
</comment>
<evidence type="ECO:0000256" key="8">
    <source>
        <dbReference type="ARBA" id="ARBA00017787"/>
    </source>
</evidence>
<evidence type="ECO:0000259" key="21">
    <source>
        <dbReference type="SMART" id="SM01221"/>
    </source>
</evidence>
<evidence type="ECO:0000256" key="16">
    <source>
        <dbReference type="ARBA" id="ARBA00023268"/>
    </source>
</evidence>
<evidence type="ECO:0000256" key="20">
    <source>
        <dbReference type="SAM" id="Coils"/>
    </source>
</evidence>
<dbReference type="PANTHER" id="PTHR12234">
    <property type="entry name" value="FORMIMINOTRANSFERASE-CYCLODEAMINASE"/>
    <property type="match status" value="1"/>
</dbReference>
<dbReference type="GO" id="GO:0005542">
    <property type="term" value="F:folic acid binding"/>
    <property type="evidence" value="ECO:0007669"/>
    <property type="project" value="UniProtKB-KW"/>
</dbReference>
<evidence type="ECO:0000256" key="11">
    <source>
        <dbReference type="ARBA" id="ARBA00022808"/>
    </source>
</evidence>
<feature type="domain" description="Formiminotransferase C-terminal subdomain" evidence="21">
    <location>
        <begin position="274"/>
        <end position="396"/>
    </location>
</feature>
<keyword evidence="24" id="KW-1185">Reference proteome</keyword>
<dbReference type="SUPFAM" id="SSF57667">
    <property type="entry name" value="beta-beta-alpha zinc fingers"/>
    <property type="match status" value="1"/>
</dbReference>
<comment type="similarity">
    <text evidence="5">In the C-terminal section; belongs to the cyclodeaminase/cyclohydrolase family.</text>
</comment>
<keyword evidence="14" id="KW-0206">Cytoskeleton</keyword>
<dbReference type="UniPathway" id="UPA00379">
    <property type="reaction ID" value="UER00555"/>
</dbReference>
<evidence type="ECO:0000259" key="22">
    <source>
        <dbReference type="SMART" id="SM01222"/>
    </source>
</evidence>
<dbReference type="FunFam" id="3.30.990.10:FF:000001">
    <property type="entry name" value="Formimidoyltransferase cyclodeaminase"/>
    <property type="match status" value="1"/>
</dbReference>
<dbReference type="GO" id="GO:0030412">
    <property type="term" value="F:formimidoyltetrahydrofolate cyclodeaminase activity"/>
    <property type="evidence" value="ECO:0007669"/>
    <property type="project" value="UniProtKB-EC"/>
</dbReference>
<evidence type="ECO:0000256" key="2">
    <source>
        <dbReference type="ARBA" id="ARBA00004555"/>
    </source>
</evidence>
<keyword evidence="9" id="KW-0963">Cytoplasm</keyword>
<keyword evidence="13" id="KW-0333">Golgi apparatus</keyword>
<dbReference type="GO" id="GO:0019556">
    <property type="term" value="P:L-histidine catabolic process to glutamate and formamide"/>
    <property type="evidence" value="ECO:0007669"/>
    <property type="project" value="UniProtKB-UniPathway"/>
</dbReference>
<dbReference type="Gene3D" id="3.30.990.10">
    <property type="entry name" value="Formiminotransferase, N-terminal subdomain"/>
    <property type="match status" value="1"/>
</dbReference>
<evidence type="ECO:0000256" key="1">
    <source>
        <dbReference type="ARBA" id="ARBA00004114"/>
    </source>
</evidence>
<comment type="similarity">
    <text evidence="4">In the N-terminal section; belongs to the formiminotransferase family.</text>
</comment>
<name>A0A7R6PGV2_9BACT</name>
<accession>A0A7R6PGV2</accession>
<evidence type="ECO:0000256" key="4">
    <source>
        <dbReference type="ARBA" id="ARBA00008297"/>
    </source>
</evidence>
<evidence type="ECO:0000256" key="12">
    <source>
        <dbReference type="ARBA" id="ARBA00022954"/>
    </source>
</evidence>
<dbReference type="SMART" id="SM01222">
    <property type="entry name" value="FTCD_N"/>
    <property type="match status" value="1"/>
</dbReference>
<dbReference type="RefSeq" id="WP_201327839.1">
    <property type="nucleotide sequence ID" value="NZ_AP017470.1"/>
</dbReference>
<keyword evidence="10 23" id="KW-0808">Transferase</keyword>
<dbReference type="EC" id="4.3.1.4" evidence="7"/>
<feature type="coiled-coil region" evidence="20">
    <location>
        <begin position="495"/>
        <end position="540"/>
    </location>
</feature>
<evidence type="ECO:0000256" key="13">
    <source>
        <dbReference type="ARBA" id="ARBA00023034"/>
    </source>
</evidence>
<dbReference type="InterPro" id="IPR022384">
    <property type="entry name" value="FormiminoTrfase_cat_dom_sf"/>
</dbReference>
<dbReference type="InterPro" id="IPR007044">
    <property type="entry name" value="Cyclodeamin/CycHdrlase"/>
</dbReference>
<dbReference type="AlphaFoldDB" id="A0A7R6PGV2"/>
<comment type="pathway">
    <text evidence="3">Amino-acid degradation; L-histidine degradation into L-glutamate; L-glutamate from N-formimidoyl-L-glutamate (transferase route): step 1/1.</text>
</comment>
<proteinExistence type="inferred from homology"/>
<dbReference type="EMBL" id="AP017470">
    <property type="protein sequence ID" value="BBB33528.1"/>
    <property type="molecule type" value="Genomic_DNA"/>
</dbReference>
<dbReference type="InterPro" id="IPR037070">
    <property type="entry name" value="Formiminotransferase_C_sf"/>
</dbReference>
<evidence type="ECO:0000256" key="17">
    <source>
        <dbReference type="ARBA" id="ARBA00025506"/>
    </source>
</evidence>
<dbReference type="InterPro" id="IPR036236">
    <property type="entry name" value="Znf_C2H2_sf"/>
</dbReference>
<comment type="subunit">
    <text evidence="18">Homooctamer, including four polyglutamate binding sites. The subunits are arranged as a tetramer of dimers, and form a planar ring-shaped structure.</text>
</comment>
<dbReference type="EC" id="2.1.2.5" evidence="6"/>
<dbReference type="GO" id="GO:0019557">
    <property type="term" value="P:L-histidine catabolic process to glutamate and formate"/>
    <property type="evidence" value="ECO:0007669"/>
    <property type="project" value="UniProtKB-UniPathway"/>
</dbReference>
<evidence type="ECO:0000256" key="7">
    <source>
        <dbReference type="ARBA" id="ARBA00012998"/>
    </source>
</evidence>
<evidence type="ECO:0000256" key="18">
    <source>
        <dbReference type="ARBA" id="ARBA00025915"/>
    </source>
</evidence>
<dbReference type="InterPro" id="IPR051623">
    <property type="entry name" value="FTCD"/>
</dbReference>
<dbReference type="Pfam" id="PF07837">
    <property type="entry name" value="FTCD_N"/>
    <property type="match status" value="1"/>
</dbReference>
<reference evidence="23 24" key="1">
    <citation type="journal article" date="2012" name="Extremophiles">
        <title>Thermotomaculum hydrothermale gen. nov., sp. nov., a novel heterotrophic thermophile within the phylum Acidobacteria from a deep-sea hydrothermal vent chimney in the Southern Okinawa Trough.</title>
        <authorList>
            <person name="Izumi H."/>
            <person name="Nunoura T."/>
            <person name="Miyazaki M."/>
            <person name="Mino S."/>
            <person name="Toki T."/>
            <person name="Takai K."/>
            <person name="Sako Y."/>
            <person name="Sawabe T."/>
            <person name="Nakagawa S."/>
        </authorList>
    </citation>
    <scope>NUCLEOTIDE SEQUENCE [LARGE SCALE GENOMIC DNA]</scope>
    <source>
        <strain evidence="23 24">AC55</strain>
    </source>
</reference>
<dbReference type="InterPro" id="IPR037064">
    <property type="entry name" value="Formiminotransferase_N_sf"/>
</dbReference>
<evidence type="ECO:0000256" key="5">
    <source>
        <dbReference type="ARBA" id="ARBA00010825"/>
    </source>
</evidence>
<evidence type="ECO:0000313" key="23">
    <source>
        <dbReference type="EMBL" id="BBB33528.1"/>
    </source>
</evidence>
<keyword evidence="11" id="KW-0369">Histidine metabolism</keyword>
<sequence>MAKKLVECVPNFSEGRNKKVINAIVDAIKSAEGVEVLDVDPGYDTNRTVVTFIGEPDAVVEGAFRGIKKASELIDMSKHHGEHPRMGATDVCPFVPVNNITVEECVELAHKLAKRVGEELKIPVYLYEYAAQKPERKNLANIRKGEYEGLAEKLKDPEWKPDYGPAEFNPKSGATVIGVREFLIAYNITLNTREKLYATDIALEIREKGRPKRTGNIKPFYTYGNIVKHKEGEFYCGNCDFVAKTQEELFEHCEKEHNYDLKAIYKEHGIDYTNLVGKPSIKAGKFKFCKAIGWYVDEYKRAQISINLTNYKVTPPHIVLEEVRKLAAERGLTVTGSEVVGLIPFEALYQAGVYYLKKQGKSAGVPLDDVLKTAVYSMGLNDVSKFDIKEKVLGYPSLDDRKLINMSVKDLIDEVSRATPAPGGGSVSALASALGAALSSMVAGLTISKKKYLKVKDLMAEIGEEAQKIKDELVRGIDDDTDAFNEYFVALKMPKNTEEEKKAREKAMLEGLKKAISVPLKTAENSLKAIEVAIKVAENGNINSVTDAGVGGEVAYAGLRGAILNVLINLPGIEDKEFVNEMKKKCDSLLNNGQNLVEKLRKVVEEKIKQLEK</sequence>
<keyword evidence="20" id="KW-0175">Coiled coil</keyword>
<organism evidence="23 24">
    <name type="scientific">Thermotomaculum hydrothermale</name>
    <dbReference type="NCBI Taxonomy" id="981385"/>
    <lineage>
        <taxon>Bacteria</taxon>
        <taxon>Pseudomonadati</taxon>
        <taxon>Acidobacteriota</taxon>
        <taxon>Holophagae</taxon>
        <taxon>Thermotomaculales</taxon>
        <taxon>Thermotomaculaceae</taxon>
        <taxon>Thermotomaculum</taxon>
    </lineage>
</organism>
<evidence type="ECO:0000256" key="15">
    <source>
        <dbReference type="ARBA" id="ARBA00023239"/>
    </source>
</evidence>
<dbReference type="InterPro" id="IPR013802">
    <property type="entry name" value="Formiminotransferase_C"/>
</dbReference>
<evidence type="ECO:0000256" key="14">
    <source>
        <dbReference type="ARBA" id="ARBA00023212"/>
    </source>
</evidence>
<feature type="domain" description="Formiminotransferase N-terminal subdomain" evidence="22">
    <location>
        <begin position="4"/>
        <end position="181"/>
    </location>
</feature>
<keyword evidence="15 23" id="KW-0456">Lyase</keyword>
<dbReference type="PANTHER" id="PTHR12234:SF0">
    <property type="entry name" value="FORMIMIDOYLTRANSFERASE-CYCLODEAMINASE"/>
    <property type="match status" value="1"/>
</dbReference>
<evidence type="ECO:0000256" key="9">
    <source>
        <dbReference type="ARBA" id="ARBA00022490"/>
    </source>
</evidence>
<dbReference type="KEGG" id="thyd:TTHT_2091"/>
<dbReference type="Gene3D" id="1.20.120.680">
    <property type="entry name" value="Formiminotetrahydrofolate cyclodeaminase monomer, up-and-down helical bundle"/>
    <property type="match status" value="1"/>
</dbReference>
<dbReference type="SMART" id="SM01221">
    <property type="entry name" value="FTCD"/>
    <property type="match status" value="1"/>
</dbReference>
<dbReference type="GO" id="GO:0030409">
    <property type="term" value="F:glutamate formimidoyltransferase activity"/>
    <property type="evidence" value="ECO:0007669"/>
    <property type="project" value="UniProtKB-EC"/>
</dbReference>
<dbReference type="SUPFAM" id="SSF55116">
    <property type="entry name" value="Formiminotransferase domain of formiminotransferase-cyclodeaminase"/>
    <property type="match status" value="2"/>
</dbReference>
<dbReference type="Proteomes" id="UP000595564">
    <property type="component" value="Chromosome"/>
</dbReference>
<evidence type="ECO:0000256" key="10">
    <source>
        <dbReference type="ARBA" id="ARBA00022679"/>
    </source>
</evidence>
<keyword evidence="16" id="KW-0511">Multifunctional enzyme</keyword>